<dbReference type="GO" id="GO:0008817">
    <property type="term" value="F:corrinoid adenosyltransferase activity"/>
    <property type="evidence" value="ECO:0007669"/>
    <property type="project" value="UniProtKB-EC"/>
</dbReference>
<dbReference type="EMBL" id="VSSQ01004034">
    <property type="protein sequence ID" value="MPM23447.1"/>
    <property type="molecule type" value="Genomic_DNA"/>
</dbReference>
<keyword evidence="1" id="KW-0808">Transferase</keyword>
<dbReference type="EC" id="2.5.1.17" evidence="1"/>
<organism evidence="1">
    <name type="scientific">bioreactor metagenome</name>
    <dbReference type="NCBI Taxonomy" id="1076179"/>
    <lineage>
        <taxon>unclassified sequences</taxon>
        <taxon>metagenomes</taxon>
        <taxon>ecological metagenomes</taxon>
    </lineage>
</organism>
<gene>
    <name evidence="1" type="primary">cobO_13</name>
    <name evidence="1" type="ORF">SDC9_69920</name>
</gene>
<dbReference type="Gene3D" id="3.40.50.300">
    <property type="entry name" value="P-loop containing nucleotide triphosphate hydrolases"/>
    <property type="match status" value="1"/>
</dbReference>
<accession>A0A644Y5H3</accession>
<dbReference type="AlphaFoldDB" id="A0A644Y5H3"/>
<dbReference type="GO" id="GO:0009236">
    <property type="term" value="P:cobalamin biosynthetic process"/>
    <property type="evidence" value="ECO:0007669"/>
    <property type="project" value="InterPro"/>
</dbReference>
<comment type="caution">
    <text evidence="1">The sequence shown here is derived from an EMBL/GenBank/DDBJ whole genome shotgun (WGS) entry which is preliminary data.</text>
</comment>
<dbReference type="Pfam" id="PF02572">
    <property type="entry name" value="CobA_CobO_BtuR"/>
    <property type="match status" value="1"/>
</dbReference>
<dbReference type="SUPFAM" id="SSF52540">
    <property type="entry name" value="P-loop containing nucleoside triphosphate hydrolases"/>
    <property type="match status" value="1"/>
</dbReference>
<protein>
    <submittedName>
        <fullName evidence="1">Cob(I)yrinic acid a,c-diamide adenosyltransferase</fullName>
        <ecNumber evidence="1">2.5.1.17</ecNumber>
    </submittedName>
</protein>
<dbReference type="PIRSF" id="PIRSF015617">
    <property type="entry name" value="Adensltrnsf_CobA"/>
    <property type="match status" value="1"/>
</dbReference>
<sequence>MIHIYCGDGKGKTTAALGLIARHVGAGGRAVLAQFLKSSPTGELASLEKLGVTVYRNDLPHGFFPSMTDETKAAVAALHNATLSTVTRLARENACTLLVLDELCAAYSLGLIDRSAVLSLLDDHGSAELVLTGRDPAPELLERADYITEMKLVKHPYEKGVKARKGIEY</sequence>
<dbReference type="PANTHER" id="PTHR46638:SF1">
    <property type="entry name" value="CORRINOID ADENOSYLTRANSFERASE"/>
    <property type="match status" value="1"/>
</dbReference>
<dbReference type="PANTHER" id="PTHR46638">
    <property type="entry name" value="CORRINOID ADENOSYLTRANSFERASE"/>
    <property type="match status" value="1"/>
</dbReference>
<dbReference type="InterPro" id="IPR003724">
    <property type="entry name" value="CblAdoTrfase_CobA"/>
</dbReference>
<name>A0A644Y5H3_9ZZZZ</name>
<reference evidence="1" key="1">
    <citation type="submission" date="2019-08" db="EMBL/GenBank/DDBJ databases">
        <authorList>
            <person name="Kucharzyk K."/>
            <person name="Murdoch R.W."/>
            <person name="Higgins S."/>
            <person name="Loffler F."/>
        </authorList>
    </citation>
    <scope>NUCLEOTIDE SEQUENCE</scope>
</reference>
<evidence type="ECO:0000313" key="1">
    <source>
        <dbReference type="EMBL" id="MPM23447.1"/>
    </source>
</evidence>
<dbReference type="GO" id="GO:0005524">
    <property type="term" value="F:ATP binding"/>
    <property type="evidence" value="ECO:0007669"/>
    <property type="project" value="InterPro"/>
</dbReference>
<proteinExistence type="predicted"/>
<dbReference type="InterPro" id="IPR027417">
    <property type="entry name" value="P-loop_NTPase"/>
</dbReference>